<dbReference type="CDD" id="cd06550">
    <property type="entry name" value="TM_ABC_iron-siderophores_like"/>
    <property type="match status" value="1"/>
</dbReference>
<keyword evidence="3" id="KW-1185">Reference proteome</keyword>
<accession>A0ABS6EZ00</accession>
<sequence>MEEGMISKDKEAIGIYKDLIKRKKIILGFLIIAIIGVFFANILIGSSGLTILEVFKTIGGKAPDDITRTIVWEIRLPIALMAIIVGAALAIGGCEMQTILRNPMASPYTLGISSAASFGAATGMILGVRFIPSFTNFTIPINAFFCTMIVATIMYIFTKKKHVAKGTIVLFGIALSFMFNALTASLQYIATEQELQGFMFWSFGDLTKTTWEKLLITTIVFSVCLIVFAKNAWKLTALSLSDSKAISLGVDVYKIRRISIVLISMLSATAICFVGTIGFIGLVAPHLARMLVGEEQRFLLPISALLGALILSLASTISKIIIPGVIIPIGIVTSFIGIPFFLVLIFRNGRNYM</sequence>
<evidence type="ECO:0000313" key="2">
    <source>
        <dbReference type="EMBL" id="MBU5591450.1"/>
    </source>
</evidence>
<proteinExistence type="predicted"/>
<feature type="transmembrane region" description="Helical" evidence="1">
    <location>
        <begin position="137"/>
        <end position="157"/>
    </location>
</feature>
<dbReference type="EMBL" id="JAHLQL010000001">
    <property type="protein sequence ID" value="MBU5591450.1"/>
    <property type="molecule type" value="Genomic_DNA"/>
</dbReference>
<protein>
    <submittedName>
        <fullName evidence="2">Iron ABC transporter permease</fullName>
    </submittedName>
</protein>
<name>A0ABS6EZ00_9CLOT</name>
<feature type="transmembrane region" description="Helical" evidence="1">
    <location>
        <begin position="298"/>
        <end position="318"/>
    </location>
</feature>
<comment type="caution">
    <text evidence="2">The sequence shown here is derived from an EMBL/GenBank/DDBJ whole genome shotgun (WGS) entry which is preliminary data.</text>
</comment>
<feature type="transmembrane region" description="Helical" evidence="1">
    <location>
        <begin position="108"/>
        <end position="131"/>
    </location>
</feature>
<feature type="transmembrane region" description="Helical" evidence="1">
    <location>
        <begin position="25"/>
        <end position="44"/>
    </location>
</feature>
<dbReference type="Proteomes" id="UP000736583">
    <property type="component" value="Unassembled WGS sequence"/>
</dbReference>
<evidence type="ECO:0000256" key="1">
    <source>
        <dbReference type="SAM" id="Phobius"/>
    </source>
</evidence>
<dbReference type="InterPro" id="IPR000522">
    <property type="entry name" value="ABC_transptr_permease_BtuC"/>
</dbReference>
<organism evidence="2 3">
    <name type="scientific">Clostridium simiarum</name>
    <dbReference type="NCBI Taxonomy" id="2841506"/>
    <lineage>
        <taxon>Bacteria</taxon>
        <taxon>Bacillati</taxon>
        <taxon>Bacillota</taxon>
        <taxon>Clostridia</taxon>
        <taxon>Eubacteriales</taxon>
        <taxon>Clostridiaceae</taxon>
        <taxon>Clostridium</taxon>
    </lineage>
</organism>
<reference evidence="2 3" key="1">
    <citation type="submission" date="2021-06" db="EMBL/GenBank/DDBJ databases">
        <authorList>
            <person name="Sun Q."/>
            <person name="Li D."/>
        </authorList>
    </citation>
    <scope>NUCLEOTIDE SEQUENCE [LARGE SCALE GENOMIC DNA]</scope>
    <source>
        <strain evidence="2 3">MSJ-4</strain>
    </source>
</reference>
<feature type="transmembrane region" description="Helical" evidence="1">
    <location>
        <begin position="169"/>
        <end position="190"/>
    </location>
</feature>
<dbReference type="Pfam" id="PF01032">
    <property type="entry name" value="FecCD"/>
    <property type="match status" value="1"/>
</dbReference>
<feature type="transmembrane region" description="Helical" evidence="1">
    <location>
        <begin position="210"/>
        <end position="229"/>
    </location>
</feature>
<feature type="transmembrane region" description="Helical" evidence="1">
    <location>
        <begin position="325"/>
        <end position="346"/>
    </location>
</feature>
<keyword evidence="1" id="KW-1133">Transmembrane helix</keyword>
<evidence type="ECO:0000313" key="3">
    <source>
        <dbReference type="Proteomes" id="UP000736583"/>
    </source>
</evidence>
<dbReference type="PANTHER" id="PTHR30472:SF25">
    <property type="entry name" value="ABC TRANSPORTER PERMEASE PROTEIN MJ0876-RELATED"/>
    <property type="match status" value="1"/>
</dbReference>
<feature type="transmembrane region" description="Helical" evidence="1">
    <location>
        <begin position="74"/>
        <end position="96"/>
    </location>
</feature>
<feature type="transmembrane region" description="Helical" evidence="1">
    <location>
        <begin position="260"/>
        <end position="286"/>
    </location>
</feature>
<dbReference type="PANTHER" id="PTHR30472">
    <property type="entry name" value="FERRIC ENTEROBACTIN TRANSPORT SYSTEM PERMEASE PROTEIN"/>
    <property type="match status" value="1"/>
</dbReference>
<keyword evidence="1" id="KW-0812">Transmembrane</keyword>
<gene>
    <name evidence="2" type="ORF">KQI89_06715</name>
</gene>
<keyword evidence="1" id="KW-0472">Membrane</keyword>